<evidence type="ECO:0000313" key="2">
    <source>
        <dbReference type="Proteomes" id="UP000064525"/>
    </source>
</evidence>
<protein>
    <submittedName>
        <fullName evidence="1">Uncharacterized protein</fullName>
    </submittedName>
</protein>
<sequence>MVLKSLHRKIQNALDKYQLSGFIITESISRNRQIVEIF</sequence>
<evidence type="ECO:0000313" key="1">
    <source>
        <dbReference type="EMBL" id="CUU40266.1"/>
    </source>
</evidence>
<dbReference type="KEGG" id="hty:BN2458_PEG1381"/>
<proteinExistence type="predicted"/>
<reference evidence="2" key="1">
    <citation type="submission" date="2015-11" db="EMBL/GenBank/DDBJ databases">
        <authorList>
            <person name="Anvar S.Y."/>
        </authorList>
    </citation>
    <scope>NUCLEOTIDE SEQUENCE [LARGE SCALE GENOMIC DNA]</scope>
</reference>
<name>A0A0S4PWI9_9HELI</name>
<dbReference type="EMBL" id="LN907858">
    <property type="protein sequence ID" value="CUU40266.1"/>
    <property type="molecule type" value="Genomic_DNA"/>
</dbReference>
<dbReference type="PATRIC" id="fig|76936.10.peg.1349"/>
<dbReference type="Proteomes" id="UP000064525">
    <property type="component" value="Chromosome I"/>
</dbReference>
<accession>A0A0S4PWI9</accession>
<dbReference type="AlphaFoldDB" id="A0A0S4PWI9"/>
<gene>
    <name evidence="1" type="ORF">BN2458_PEG1381</name>
</gene>
<organism evidence="1 2">
    <name type="scientific">Helicobacter typhlonius</name>
    <dbReference type="NCBI Taxonomy" id="76936"/>
    <lineage>
        <taxon>Bacteria</taxon>
        <taxon>Pseudomonadati</taxon>
        <taxon>Campylobacterota</taxon>
        <taxon>Epsilonproteobacteria</taxon>
        <taxon>Campylobacterales</taxon>
        <taxon>Helicobacteraceae</taxon>
        <taxon>Helicobacter</taxon>
    </lineage>
</organism>